<sequence>AEMKPNLFYVISFHVAFIVLGRVHSQAGSDNDMPRLFIEQLQGYITMDQFSFDLKKYLVISYRFDFTNGIFFFANNTGERSGKCTTSVTRGKRLWLSCAFNLARSFALYSVEGRMKFPWKRHHFIANATIIKGGLYVYVPLNYSSDVDTQGALCGAEVTTLSISTYMRSLSVVKPVEQEFLKHARPHVSMEIKHELERSCKIAAARVKKIWRNRRSILTTEAPGITTSVKDTEDENNVYPVDQASTDTPSTTSSTTSSPTSSTTA</sequence>
<organism evidence="3">
    <name type="scientific">Rhipicephalus appendiculatus</name>
    <name type="common">Brown ear tick</name>
    <dbReference type="NCBI Taxonomy" id="34631"/>
    <lineage>
        <taxon>Eukaryota</taxon>
        <taxon>Metazoa</taxon>
        <taxon>Ecdysozoa</taxon>
        <taxon>Arthropoda</taxon>
        <taxon>Chelicerata</taxon>
        <taxon>Arachnida</taxon>
        <taxon>Acari</taxon>
        <taxon>Parasitiformes</taxon>
        <taxon>Ixodida</taxon>
        <taxon>Ixodoidea</taxon>
        <taxon>Ixodidae</taxon>
        <taxon>Rhipicephalinae</taxon>
        <taxon>Rhipicephalus</taxon>
        <taxon>Rhipicephalus</taxon>
    </lineage>
</organism>
<evidence type="ECO:0000256" key="2">
    <source>
        <dbReference type="SAM" id="SignalP"/>
    </source>
</evidence>
<feature type="chain" id="PRO_5007287151" description="Lipocalin" evidence="2">
    <location>
        <begin position="26"/>
        <end position="265"/>
    </location>
</feature>
<evidence type="ECO:0000256" key="1">
    <source>
        <dbReference type="SAM" id="MobiDB-lite"/>
    </source>
</evidence>
<feature type="non-terminal residue" evidence="3">
    <location>
        <position position="1"/>
    </location>
</feature>
<accession>A0A131ZC32</accession>
<feature type="region of interest" description="Disordered" evidence="1">
    <location>
        <begin position="228"/>
        <end position="265"/>
    </location>
</feature>
<evidence type="ECO:0008006" key="4">
    <source>
        <dbReference type="Google" id="ProtNLM"/>
    </source>
</evidence>
<keyword evidence="2" id="KW-0732">Signal</keyword>
<feature type="signal peptide" evidence="2">
    <location>
        <begin position="1"/>
        <end position="25"/>
    </location>
</feature>
<dbReference type="EMBL" id="GEDV01000207">
    <property type="protein sequence ID" value="JAP88350.1"/>
    <property type="molecule type" value="Transcribed_RNA"/>
</dbReference>
<feature type="compositionally biased region" description="Low complexity" evidence="1">
    <location>
        <begin position="245"/>
        <end position="265"/>
    </location>
</feature>
<reference evidence="3" key="1">
    <citation type="journal article" date="2016" name="Ticks Tick Borne Dis.">
        <title>De novo assembly and annotation of the salivary gland transcriptome of Rhipicephalus appendiculatus male and female ticks during blood feeding.</title>
        <authorList>
            <person name="de Castro M.H."/>
            <person name="de Klerk D."/>
            <person name="Pienaar R."/>
            <person name="Latif A.A."/>
            <person name="Rees D.J."/>
            <person name="Mans B.J."/>
        </authorList>
    </citation>
    <scope>NUCLEOTIDE SEQUENCE</scope>
    <source>
        <tissue evidence="3">Salivary glands</tissue>
    </source>
</reference>
<protein>
    <recommendedName>
        <fullName evidence="4">Lipocalin</fullName>
    </recommendedName>
</protein>
<feature type="non-terminal residue" evidence="3">
    <location>
        <position position="265"/>
    </location>
</feature>
<dbReference type="AlphaFoldDB" id="A0A131ZC32"/>
<proteinExistence type="predicted"/>
<evidence type="ECO:0000313" key="3">
    <source>
        <dbReference type="EMBL" id="JAP88350.1"/>
    </source>
</evidence>
<name>A0A131ZC32_RHIAP</name>